<evidence type="ECO:0000313" key="1">
    <source>
        <dbReference type="EMBL" id="GMF38619.1"/>
    </source>
</evidence>
<comment type="caution">
    <text evidence="1">The sequence shown here is derived from an EMBL/GenBank/DDBJ whole genome shotgun (WGS) entry which is preliminary data.</text>
</comment>
<dbReference type="EMBL" id="BSXW01001700">
    <property type="protein sequence ID" value="GMF38619.1"/>
    <property type="molecule type" value="Genomic_DNA"/>
</dbReference>
<proteinExistence type="predicted"/>
<evidence type="ECO:0000313" key="2">
    <source>
        <dbReference type="Proteomes" id="UP001165083"/>
    </source>
</evidence>
<dbReference type="OrthoDB" id="129342at2759"/>
<dbReference type="AlphaFoldDB" id="A0A9W6XGF8"/>
<sequence>MNEQMRRDRRINEADRRIRNFVWNSSFANPSTPPSGWVAQPLIHLLGDILQDDGVNQVGHLVPAPIQPIRRIRDTIWSTGKDWTTAFFGAPESNNAEEMTEVKGLRMLLRYSKGLRTRWEQRGLRCEFKTIAKESMMKMRESRRSARGDYIAEAVGHRQFKDMDLWSACGRRLNANKDFKELLGSPQRCRIGEILEVQFVSVGELDASLQNIQQMADGGANYARDKKQSVMVNWALQPNPHPLQAVILAAIDGDIPH</sequence>
<accession>A0A9W6XGF8</accession>
<name>A0A9W6XGF8_9STRA</name>
<organism evidence="1 2">
    <name type="scientific">Phytophthora lilii</name>
    <dbReference type="NCBI Taxonomy" id="2077276"/>
    <lineage>
        <taxon>Eukaryota</taxon>
        <taxon>Sar</taxon>
        <taxon>Stramenopiles</taxon>
        <taxon>Oomycota</taxon>
        <taxon>Peronosporomycetes</taxon>
        <taxon>Peronosporales</taxon>
        <taxon>Peronosporaceae</taxon>
        <taxon>Phytophthora</taxon>
    </lineage>
</organism>
<reference evidence="1" key="1">
    <citation type="submission" date="2023-04" db="EMBL/GenBank/DDBJ databases">
        <title>Phytophthora lilii NBRC 32176.</title>
        <authorList>
            <person name="Ichikawa N."/>
            <person name="Sato H."/>
            <person name="Tonouchi N."/>
        </authorList>
    </citation>
    <scope>NUCLEOTIDE SEQUENCE</scope>
    <source>
        <strain evidence="1">NBRC 32176</strain>
    </source>
</reference>
<keyword evidence="2" id="KW-1185">Reference proteome</keyword>
<protein>
    <submittedName>
        <fullName evidence="1">Unnamed protein product</fullName>
    </submittedName>
</protein>
<gene>
    <name evidence="1" type="ORF">Plil01_001611000</name>
</gene>
<dbReference type="Proteomes" id="UP001165083">
    <property type="component" value="Unassembled WGS sequence"/>
</dbReference>